<comment type="caution">
    <text evidence="2">The sequence shown here is derived from an EMBL/GenBank/DDBJ whole genome shotgun (WGS) entry which is preliminary data.</text>
</comment>
<evidence type="ECO:0000259" key="1">
    <source>
        <dbReference type="Pfam" id="PF13966"/>
    </source>
</evidence>
<reference evidence="2" key="1">
    <citation type="submission" date="2022-04" db="EMBL/GenBank/DDBJ databases">
        <title>Carnegiea gigantea Genome sequencing and assembly v2.</title>
        <authorList>
            <person name="Copetti D."/>
            <person name="Sanderson M.J."/>
            <person name="Burquez A."/>
            <person name="Wojciechowski M.F."/>
        </authorList>
    </citation>
    <scope>NUCLEOTIDE SEQUENCE</scope>
    <source>
        <strain evidence="2">SGP5-SGP5p</strain>
        <tissue evidence="2">Aerial part</tissue>
    </source>
</reference>
<evidence type="ECO:0000313" key="2">
    <source>
        <dbReference type="EMBL" id="KAJ8419235.1"/>
    </source>
</evidence>
<evidence type="ECO:0000313" key="3">
    <source>
        <dbReference type="Proteomes" id="UP001153076"/>
    </source>
</evidence>
<dbReference type="Proteomes" id="UP001153076">
    <property type="component" value="Unassembled WGS sequence"/>
</dbReference>
<dbReference type="EMBL" id="JAKOGI010005868">
    <property type="protein sequence ID" value="KAJ8419235.1"/>
    <property type="molecule type" value="Genomic_DNA"/>
</dbReference>
<dbReference type="Pfam" id="PF13966">
    <property type="entry name" value="zf-RVT"/>
    <property type="match status" value="1"/>
</dbReference>
<dbReference type="AlphaFoldDB" id="A0A9Q1GHK1"/>
<proteinExistence type="predicted"/>
<gene>
    <name evidence="2" type="ORF">Cgig2_013532</name>
</gene>
<dbReference type="OrthoDB" id="696485at2759"/>
<feature type="domain" description="Reverse transcriptase zinc-binding" evidence="1">
    <location>
        <begin position="15"/>
        <end position="87"/>
    </location>
</feature>
<name>A0A9Q1GHK1_9CARY</name>
<dbReference type="InterPro" id="IPR026960">
    <property type="entry name" value="RVT-Znf"/>
</dbReference>
<sequence>MLFVETSFGEEKQITQKNKASIAKLVWCIALKKDILWVKWIHTRLPVISRLARFTGDSTHLKCVLCNEANEDLNHLFFQCSWSTNYWRLIQAWAKEASTHHLCNHISLHLLNLESSQSEAFSKSANTGTYSVSTSKAVAYTADTYHQSSIKQLYIVHIEHS</sequence>
<accession>A0A9Q1GHK1</accession>
<keyword evidence="3" id="KW-1185">Reference proteome</keyword>
<protein>
    <recommendedName>
        <fullName evidence="1">Reverse transcriptase zinc-binding domain-containing protein</fullName>
    </recommendedName>
</protein>
<organism evidence="2 3">
    <name type="scientific">Carnegiea gigantea</name>
    <dbReference type="NCBI Taxonomy" id="171969"/>
    <lineage>
        <taxon>Eukaryota</taxon>
        <taxon>Viridiplantae</taxon>
        <taxon>Streptophyta</taxon>
        <taxon>Embryophyta</taxon>
        <taxon>Tracheophyta</taxon>
        <taxon>Spermatophyta</taxon>
        <taxon>Magnoliopsida</taxon>
        <taxon>eudicotyledons</taxon>
        <taxon>Gunneridae</taxon>
        <taxon>Pentapetalae</taxon>
        <taxon>Caryophyllales</taxon>
        <taxon>Cactineae</taxon>
        <taxon>Cactaceae</taxon>
        <taxon>Cactoideae</taxon>
        <taxon>Echinocereeae</taxon>
        <taxon>Carnegiea</taxon>
    </lineage>
</organism>